<sequence length="354" mass="39278">MCAQMNSLSKRHDVIVVGGGQAGLACGWHVKQRGLDFTILDEQDKPGGNWRHYYDSLTLFSPASYSSLPGMPFPGAPSAYPRRDEVVKYLEQYSKHFELPVQPNIRIVRVYRDSGGFRLLSENGTEFSSRAIVVATGAFSRPFIPNIAGLHNFEGTKIHSSSYRNVKPFLGQRVVVVGAANSALQIAYELAQVAKVTLATRESVRFFPQRILGVDFHSWLKWTGLERTRWLNDQSTPVLDDGTYRNALKSGLFAHTSMFERVTSSGVVWPGGAEDQIDGIIFATGFRPNLKPFEPLDILDSQQGVKQHQGVSTSNPGIFFVGLPKQRNFASATLRGVGPDSEQIMDSLHKYLNI</sequence>
<dbReference type="SUPFAM" id="SSF51905">
    <property type="entry name" value="FAD/NAD(P)-binding domain"/>
    <property type="match status" value="1"/>
</dbReference>
<dbReference type="InterPro" id="IPR036188">
    <property type="entry name" value="FAD/NAD-bd_sf"/>
</dbReference>
<evidence type="ECO:0000313" key="3">
    <source>
        <dbReference type="Proteomes" id="UP000028782"/>
    </source>
</evidence>
<protein>
    <submittedName>
        <fullName evidence="2">Monooxygenase</fullName>
    </submittedName>
</protein>
<organism evidence="2 3">
    <name type="scientific">Comamonas testosteroni TK102</name>
    <dbReference type="NCBI Taxonomy" id="1392005"/>
    <lineage>
        <taxon>Bacteria</taxon>
        <taxon>Pseudomonadati</taxon>
        <taxon>Pseudomonadota</taxon>
        <taxon>Betaproteobacteria</taxon>
        <taxon>Burkholderiales</taxon>
        <taxon>Comamonadaceae</taxon>
        <taxon>Comamonas</taxon>
    </lineage>
</organism>
<dbReference type="Proteomes" id="UP000028782">
    <property type="component" value="Chromosome"/>
</dbReference>
<dbReference type="HOGENOM" id="CLU_006909_1_2_4"/>
<dbReference type="InterPro" id="IPR036291">
    <property type="entry name" value="NAD(P)-bd_dom_sf"/>
</dbReference>
<proteinExistence type="predicted"/>
<dbReference type="PANTHER" id="PTHR43539:SF78">
    <property type="entry name" value="FLAVIN-CONTAINING MONOOXYGENASE"/>
    <property type="match status" value="1"/>
</dbReference>
<dbReference type="SUPFAM" id="SSF51735">
    <property type="entry name" value="NAD(P)-binding Rossmann-fold domains"/>
    <property type="match status" value="1"/>
</dbReference>
<name>A0A076PQT4_COMTE</name>
<evidence type="ECO:0000256" key="1">
    <source>
        <dbReference type="ARBA" id="ARBA00023002"/>
    </source>
</evidence>
<dbReference type="GO" id="GO:0050660">
    <property type="term" value="F:flavin adenine dinucleotide binding"/>
    <property type="evidence" value="ECO:0007669"/>
    <property type="project" value="TreeGrafter"/>
</dbReference>
<dbReference type="InterPro" id="IPR050982">
    <property type="entry name" value="Auxin_biosynth/cation_transpt"/>
</dbReference>
<keyword evidence="2" id="KW-0503">Monooxygenase</keyword>
<dbReference type="GO" id="GO:0004497">
    <property type="term" value="F:monooxygenase activity"/>
    <property type="evidence" value="ECO:0007669"/>
    <property type="project" value="UniProtKB-KW"/>
</dbReference>
<reference evidence="2 3" key="1">
    <citation type="journal article" date="2014" name="Genome Announc.">
        <title>Complete Genome Sequence of Polychlorinated Biphenyl Degrader Comamonas testosteroni TK102 (NBRC 109938).</title>
        <authorList>
            <person name="Fukuda K."/>
            <person name="Hosoyama A."/>
            <person name="Tsuchikane K."/>
            <person name="Ohji S."/>
            <person name="Yamazoe A."/>
            <person name="Fujita N."/>
            <person name="Shintani M."/>
            <person name="Kimbara K."/>
        </authorList>
    </citation>
    <scope>NUCLEOTIDE SEQUENCE [LARGE SCALE GENOMIC DNA]</scope>
    <source>
        <strain evidence="2">TK102</strain>
    </source>
</reference>
<evidence type="ECO:0000313" key="2">
    <source>
        <dbReference type="EMBL" id="AIJ47051.1"/>
    </source>
</evidence>
<dbReference type="KEGG" id="ctes:O987_14680"/>
<dbReference type="PANTHER" id="PTHR43539">
    <property type="entry name" value="FLAVIN-BINDING MONOOXYGENASE-LIKE PROTEIN (AFU_ORTHOLOGUE AFUA_4G09220)"/>
    <property type="match status" value="1"/>
</dbReference>
<dbReference type="Pfam" id="PF13738">
    <property type="entry name" value="Pyr_redox_3"/>
    <property type="match status" value="1"/>
</dbReference>
<dbReference type="EMBL" id="CP006704">
    <property type="protein sequence ID" value="AIJ47051.1"/>
    <property type="molecule type" value="Genomic_DNA"/>
</dbReference>
<dbReference type="Gene3D" id="3.50.50.60">
    <property type="entry name" value="FAD/NAD(P)-binding domain"/>
    <property type="match status" value="1"/>
</dbReference>
<dbReference type="AlphaFoldDB" id="A0A076PQT4"/>
<accession>A0A076PQT4</accession>
<dbReference type="PRINTS" id="PR00368">
    <property type="entry name" value="FADPNR"/>
</dbReference>
<gene>
    <name evidence="2" type="ORF">O987_14680</name>
</gene>
<dbReference type="RefSeq" id="WP_197565159.1">
    <property type="nucleotide sequence ID" value="NZ_CP006704.1"/>
</dbReference>
<keyword evidence="1" id="KW-0560">Oxidoreductase</keyword>
<dbReference type="PRINTS" id="PR00469">
    <property type="entry name" value="PNDRDTASEII"/>
</dbReference>